<accession>A0A3B1E2N2</accession>
<dbReference type="AlphaFoldDB" id="A0A3B1E2N2"/>
<sequence length="225" mass="25931">MKKCSQCQNNLNYNCETCILRLSGKTLFYNVPSSLLQEIEHVDEHISINTKIYEENESNTYLYSITKGIVKLSITDASYKTRATSLLTAGMSFGLEVINKSSYLQNATSITPVKVCKIKLAREQINESKSLLENTLKKWQENITNQNQIIEKFSMGDTHTRIIRLFHYLKENSPLEEKNNFYLPRLEDISSIVNVSKENCSRALSKIKKMKEIILVDKKSKIYKT</sequence>
<protein>
    <submittedName>
        <fullName evidence="3">cAMP-binding protein - catabolite gene activator and regulatory subunit of cAMP-dependent protein kinase</fullName>
    </submittedName>
</protein>
<evidence type="ECO:0000256" key="1">
    <source>
        <dbReference type="SAM" id="Coils"/>
    </source>
</evidence>
<dbReference type="InterPro" id="IPR000595">
    <property type="entry name" value="cNMP-bd_dom"/>
</dbReference>
<reference evidence="3" key="1">
    <citation type="submission" date="2018-10" db="EMBL/GenBank/DDBJ databases">
        <authorList>
            <person name="Aoki K."/>
        </authorList>
    </citation>
    <scope>NUCLEOTIDE SEQUENCE</scope>
</reference>
<dbReference type="EMBL" id="UOYO01000060">
    <property type="protein sequence ID" value="VAY88490.1"/>
    <property type="molecule type" value="Genomic_DNA"/>
</dbReference>
<dbReference type="Gene3D" id="2.60.120.10">
    <property type="entry name" value="Jelly Rolls"/>
    <property type="match status" value="1"/>
</dbReference>
<organism evidence="3">
    <name type="scientific">hydrothermal vent metagenome</name>
    <dbReference type="NCBI Taxonomy" id="652676"/>
    <lineage>
        <taxon>unclassified sequences</taxon>
        <taxon>metagenomes</taxon>
        <taxon>ecological metagenomes</taxon>
    </lineage>
</organism>
<evidence type="ECO:0000259" key="2">
    <source>
        <dbReference type="PROSITE" id="PS50042"/>
    </source>
</evidence>
<name>A0A3B1E2N2_9ZZZZ</name>
<gene>
    <name evidence="3" type="ORF">MNB_ARC-1_799</name>
</gene>
<proteinExistence type="predicted"/>
<dbReference type="SUPFAM" id="SSF51206">
    <property type="entry name" value="cAMP-binding domain-like"/>
    <property type="match status" value="1"/>
</dbReference>
<dbReference type="InterPro" id="IPR018490">
    <property type="entry name" value="cNMP-bd_dom_sf"/>
</dbReference>
<keyword evidence="1" id="KW-0175">Coiled coil</keyword>
<feature type="domain" description="Cyclic nucleotide-binding" evidence="2">
    <location>
        <begin position="52"/>
        <end position="94"/>
    </location>
</feature>
<evidence type="ECO:0000313" key="3">
    <source>
        <dbReference type="EMBL" id="VAY88490.1"/>
    </source>
</evidence>
<dbReference type="CDD" id="cd00038">
    <property type="entry name" value="CAP_ED"/>
    <property type="match status" value="1"/>
</dbReference>
<feature type="coiled-coil region" evidence="1">
    <location>
        <begin position="118"/>
        <end position="149"/>
    </location>
</feature>
<dbReference type="InterPro" id="IPR014710">
    <property type="entry name" value="RmlC-like_jellyroll"/>
</dbReference>
<dbReference type="Pfam" id="PF00027">
    <property type="entry name" value="cNMP_binding"/>
    <property type="match status" value="1"/>
</dbReference>
<dbReference type="PROSITE" id="PS50042">
    <property type="entry name" value="CNMP_BINDING_3"/>
    <property type="match status" value="1"/>
</dbReference>